<comment type="subcellular location">
    <subcellularLocation>
        <location evidence="1">Membrane</location>
        <topology evidence="1">Multi-pass membrane protein</topology>
    </subcellularLocation>
</comment>
<keyword evidence="4 7" id="KW-0472">Membrane</keyword>
<proteinExistence type="inferred from homology"/>
<organism evidence="9 10">
    <name type="scientific">Phaeosphaeria nodorum (strain SN15 / ATCC MYA-4574 / FGSC 10173)</name>
    <name type="common">Glume blotch fungus</name>
    <name type="synonym">Parastagonospora nodorum</name>
    <dbReference type="NCBI Taxonomy" id="321614"/>
    <lineage>
        <taxon>Eukaryota</taxon>
        <taxon>Fungi</taxon>
        <taxon>Dikarya</taxon>
        <taxon>Ascomycota</taxon>
        <taxon>Pezizomycotina</taxon>
        <taxon>Dothideomycetes</taxon>
        <taxon>Pleosporomycetidae</taxon>
        <taxon>Pleosporales</taxon>
        <taxon>Pleosporineae</taxon>
        <taxon>Phaeosphaeriaceae</taxon>
        <taxon>Parastagonospora</taxon>
    </lineage>
</organism>
<evidence type="ECO:0000259" key="8">
    <source>
        <dbReference type="Pfam" id="PF20684"/>
    </source>
</evidence>
<feature type="region of interest" description="Disordered" evidence="6">
    <location>
        <begin position="334"/>
        <end position="359"/>
    </location>
</feature>
<dbReference type="GO" id="GO:0016020">
    <property type="term" value="C:membrane"/>
    <property type="evidence" value="ECO:0007669"/>
    <property type="project" value="UniProtKB-SubCell"/>
</dbReference>
<feature type="transmembrane region" description="Helical" evidence="7">
    <location>
        <begin position="35"/>
        <end position="56"/>
    </location>
</feature>
<dbReference type="Proteomes" id="UP000001055">
    <property type="component" value="Unassembled WGS sequence"/>
</dbReference>
<dbReference type="PANTHER" id="PTHR33048">
    <property type="entry name" value="PTH11-LIKE INTEGRAL MEMBRANE PROTEIN (AFU_ORTHOLOGUE AFUA_5G11245)"/>
    <property type="match status" value="1"/>
</dbReference>
<feature type="transmembrane region" description="Helical" evidence="7">
    <location>
        <begin position="68"/>
        <end position="89"/>
    </location>
</feature>
<reference evidence="10" key="1">
    <citation type="journal article" date="2007" name="Plant Cell">
        <title>Dothideomycete-plant interactions illuminated by genome sequencing and EST analysis of the wheat pathogen Stagonospora nodorum.</title>
        <authorList>
            <person name="Hane J.K."/>
            <person name="Lowe R.G."/>
            <person name="Solomon P.S."/>
            <person name="Tan K.C."/>
            <person name="Schoch C.L."/>
            <person name="Spatafora J.W."/>
            <person name="Crous P.W."/>
            <person name="Kodira C."/>
            <person name="Birren B.W."/>
            <person name="Galagan J.E."/>
            <person name="Torriani S.F."/>
            <person name="McDonald B.A."/>
            <person name="Oliver R.P."/>
        </authorList>
    </citation>
    <scope>NUCLEOTIDE SEQUENCE [LARGE SCALE GENOMIC DNA]</scope>
    <source>
        <strain evidence="10">SN15 / ATCC MYA-4574 / FGSC 10173</strain>
    </source>
</reference>
<evidence type="ECO:0000313" key="10">
    <source>
        <dbReference type="Proteomes" id="UP000001055"/>
    </source>
</evidence>
<dbReference type="InterPro" id="IPR049326">
    <property type="entry name" value="Rhodopsin_dom_fungi"/>
</dbReference>
<gene>
    <name evidence="9" type="ORF">SNOG_14712</name>
</gene>
<name>Q0U0K2_PHANO</name>
<evidence type="ECO:0000256" key="2">
    <source>
        <dbReference type="ARBA" id="ARBA00022692"/>
    </source>
</evidence>
<evidence type="ECO:0000313" key="9">
    <source>
        <dbReference type="EMBL" id="EAT77904.2"/>
    </source>
</evidence>
<evidence type="ECO:0000256" key="5">
    <source>
        <dbReference type="ARBA" id="ARBA00038359"/>
    </source>
</evidence>
<feature type="transmembrane region" description="Helical" evidence="7">
    <location>
        <begin position="236"/>
        <end position="257"/>
    </location>
</feature>
<keyword evidence="2 7" id="KW-0812">Transmembrane</keyword>
<evidence type="ECO:0000256" key="3">
    <source>
        <dbReference type="ARBA" id="ARBA00022989"/>
    </source>
</evidence>
<dbReference type="GeneID" id="5981820"/>
<evidence type="ECO:0000256" key="1">
    <source>
        <dbReference type="ARBA" id="ARBA00004141"/>
    </source>
</evidence>
<feature type="domain" description="Rhodopsin" evidence="8">
    <location>
        <begin position="52"/>
        <end position="299"/>
    </location>
</feature>
<dbReference type="VEuPathDB" id="FungiDB:JI435_147120"/>
<feature type="transmembrane region" description="Helical" evidence="7">
    <location>
        <begin position="155"/>
        <end position="184"/>
    </location>
</feature>
<evidence type="ECO:0000256" key="6">
    <source>
        <dbReference type="SAM" id="MobiDB-lite"/>
    </source>
</evidence>
<dbReference type="EMBL" id="CH445357">
    <property type="protein sequence ID" value="EAT77904.2"/>
    <property type="molecule type" value="Genomic_DNA"/>
</dbReference>
<feature type="compositionally biased region" description="Basic and acidic residues" evidence="6">
    <location>
        <begin position="342"/>
        <end position="351"/>
    </location>
</feature>
<keyword evidence="3 7" id="KW-1133">Transmembrane helix</keyword>
<dbReference type="PANTHER" id="PTHR33048:SF92">
    <property type="entry name" value="INTEGRAL MEMBRANE PROTEIN"/>
    <property type="match status" value="1"/>
</dbReference>
<comment type="similarity">
    <text evidence="5">Belongs to the SAT4 family.</text>
</comment>
<feature type="transmembrane region" description="Helical" evidence="7">
    <location>
        <begin position="204"/>
        <end position="224"/>
    </location>
</feature>
<accession>Q0U0K2</accession>
<dbReference type="InterPro" id="IPR052337">
    <property type="entry name" value="SAT4-like"/>
</dbReference>
<dbReference type="eggNOG" id="ENOG502SV7T">
    <property type="taxonomic scope" value="Eukaryota"/>
</dbReference>
<dbReference type="RefSeq" id="XP_001804894.1">
    <property type="nucleotide sequence ID" value="XM_001804842.1"/>
</dbReference>
<feature type="transmembrane region" description="Helical" evidence="7">
    <location>
        <begin position="277"/>
        <end position="299"/>
    </location>
</feature>
<protein>
    <recommendedName>
        <fullName evidence="8">Rhodopsin domain-containing protein</fullName>
    </recommendedName>
</protein>
<dbReference type="InParanoid" id="Q0U0K2"/>
<evidence type="ECO:0000256" key="7">
    <source>
        <dbReference type="SAM" id="Phobius"/>
    </source>
</evidence>
<evidence type="ECO:0000256" key="4">
    <source>
        <dbReference type="ARBA" id="ARBA00023136"/>
    </source>
</evidence>
<feature type="transmembrane region" description="Helical" evidence="7">
    <location>
        <begin position="119"/>
        <end position="143"/>
    </location>
</feature>
<dbReference type="Pfam" id="PF20684">
    <property type="entry name" value="Fung_rhodopsin"/>
    <property type="match status" value="1"/>
</dbReference>
<dbReference type="KEGG" id="pno:SNOG_14712"/>
<dbReference type="AlphaFoldDB" id="Q0U0K2"/>
<dbReference type="HOGENOM" id="CLU_660686_0_0_1"/>
<sequence>MSLDAASLSKLPPAQYVPGRQYTIDHAGRINKEPFVISTSILFGFAILSVLARFAIRIFGGRKIKWDDGFVLISCICLIISFACVHKLLNTFYLVEAMNQKMVIPFRDDIPAIFDVPKWAFMFSVFTWTSLYFVKFAFMYFFYPLTLGLSIRTLRLFWVTVGFLVVCWVYAVVNFAVICPHFGANATKCNTNPQQHARSVAGNVVVGVLDIICDVLIVSIPILVVNESMMPLSRKVSVVALLGLSTFMIICTLIRVVGSVTETTEAGQGTAPVWAMYWFIIEGCVSLIMVSVIVIRGVFISKAVDDDRQKQDSMLQQFGRRLLSILRLSRSSSSRSSSELSDSLHERKDTSAPRIATQKVHGGTMNTVRSFISGGRMQHRTQNDTQLSVDTDYSAEVLDYHNTEKGYERWLSEVERALMS</sequence>